<dbReference type="SUPFAM" id="SSF69065">
    <property type="entry name" value="RNase III domain-like"/>
    <property type="match status" value="1"/>
</dbReference>
<feature type="domain" description="RNase III" evidence="2">
    <location>
        <begin position="1"/>
        <end position="98"/>
    </location>
</feature>
<dbReference type="Gene3D" id="1.10.1520.10">
    <property type="entry name" value="Ribonuclease III domain"/>
    <property type="match status" value="1"/>
</dbReference>
<dbReference type="InterPro" id="IPR000999">
    <property type="entry name" value="RNase_III_dom"/>
</dbReference>
<reference evidence="4" key="1">
    <citation type="journal article" date="2016" name="Nature">
        <title>The genome of the seagrass Zostera marina reveals angiosperm adaptation to the sea.</title>
        <authorList>
            <person name="Olsen J.L."/>
            <person name="Rouze P."/>
            <person name="Verhelst B."/>
            <person name="Lin Y.-C."/>
            <person name="Bayer T."/>
            <person name="Collen J."/>
            <person name="Dattolo E."/>
            <person name="De Paoli E."/>
            <person name="Dittami S."/>
            <person name="Maumus F."/>
            <person name="Michel G."/>
            <person name="Kersting A."/>
            <person name="Lauritano C."/>
            <person name="Lohaus R."/>
            <person name="Toepel M."/>
            <person name="Tonon T."/>
            <person name="Vanneste K."/>
            <person name="Amirebrahimi M."/>
            <person name="Brakel J."/>
            <person name="Bostroem C."/>
            <person name="Chovatia M."/>
            <person name="Grimwood J."/>
            <person name="Jenkins J.W."/>
            <person name="Jueterbock A."/>
            <person name="Mraz A."/>
            <person name="Stam W.T."/>
            <person name="Tice H."/>
            <person name="Bornberg-Bauer E."/>
            <person name="Green P.J."/>
            <person name="Pearson G.A."/>
            <person name="Procaccini G."/>
            <person name="Duarte C.M."/>
            <person name="Schmutz J."/>
            <person name="Reusch T.B.H."/>
            <person name="Van de Peer Y."/>
        </authorList>
    </citation>
    <scope>NUCLEOTIDE SEQUENCE [LARGE SCALE GENOMIC DNA]</scope>
    <source>
        <strain evidence="4">cv. Finnish</strain>
    </source>
</reference>
<organism evidence="3 4">
    <name type="scientific">Zostera marina</name>
    <name type="common">Eelgrass</name>
    <dbReference type="NCBI Taxonomy" id="29655"/>
    <lineage>
        <taxon>Eukaryota</taxon>
        <taxon>Viridiplantae</taxon>
        <taxon>Streptophyta</taxon>
        <taxon>Embryophyta</taxon>
        <taxon>Tracheophyta</taxon>
        <taxon>Spermatophyta</taxon>
        <taxon>Magnoliopsida</taxon>
        <taxon>Liliopsida</taxon>
        <taxon>Zosteraceae</taxon>
        <taxon>Zostera</taxon>
    </lineage>
</organism>
<keyword evidence="4" id="KW-1185">Reference proteome</keyword>
<dbReference type="GO" id="GO:0003725">
    <property type="term" value="F:double-stranded RNA binding"/>
    <property type="evidence" value="ECO:0000318"/>
    <property type="project" value="GO_Central"/>
</dbReference>
<comment type="caution">
    <text evidence="3">The sequence shown here is derived from an EMBL/GenBank/DDBJ whole genome shotgun (WGS) entry which is preliminary data.</text>
</comment>
<dbReference type="PANTHER" id="PTHR11207">
    <property type="entry name" value="RIBONUCLEASE III"/>
    <property type="match status" value="1"/>
</dbReference>
<dbReference type="GO" id="GO:0010468">
    <property type="term" value="P:regulation of gene expression"/>
    <property type="evidence" value="ECO:0000318"/>
    <property type="project" value="GO_Central"/>
</dbReference>
<dbReference type="PROSITE" id="PS50142">
    <property type="entry name" value="RNASE_3_2"/>
    <property type="match status" value="1"/>
</dbReference>
<dbReference type="EMBL" id="LFYR01002156">
    <property type="protein sequence ID" value="KMZ56577.1"/>
    <property type="molecule type" value="Genomic_DNA"/>
</dbReference>
<dbReference type="AlphaFoldDB" id="A0A0K9NKH1"/>
<evidence type="ECO:0000313" key="3">
    <source>
        <dbReference type="EMBL" id="KMZ56577.1"/>
    </source>
</evidence>
<dbReference type="PANTHER" id="PTHR11207:SF0">
    <property type="entry name" value="RIBONUCLEASE 3"/>
    <property type="match status" value="1"/>
</dbReference>
<dbReference type="CDD" id="cd00593">
    <property type="entry name" value="RIBOc"/>
    <property type="match status" value="1"/>
</dbReference>
<dbReference type="Proteomes" id="UP000036987">
    <property type="component" value="Unassembled WGS sequence"/>
</dbReference>
<dbReference type="InterPro" id="IPR036389">
    <property type="entry name" value="RNase_III_sf"/>
</dbReference>
<proteinExistence type="predicted"/>
<name>A0A0K9NKH1_ZOSMR</name>
<keyword evidence="1" id="KW-0694">RNA-binding</keyword>
<protein>
    <recommendedName>
        <fullName evidence="2">RNase III domain-containing protein</fullName>
    </recommendedName>
</protein>
<accession>A0A0K9NKH1</accession>
<dbReference type="STRING" id="29655.A0A0K9NKH1"/>
<dbReference type="OMA" id="FWKVHGD"/>
<sequence length="130" mass="13983">MTHSSYSIDNYRPFSILGLHVVEVSTSLRSIQKDPNVSPKDLTVRVTADTNAEACAKDGLKLGIHKLVRVSPKTNASETSVVCGAFRAIFGAVALDSGMVDSAGKAFQHVVHGRRWKLVSPTSDGWMTAI</sequence>
<dbReference type="SMART" id="SM00535">
    <property type="entry name" value="RIBOc"/>
    <property type="match status" value="1"/>
</dbReference>
<dbReference type="GO" id="GO:0006396">
    <property type="term" value="P:RNA processing"/>
    <property type="evidence" value="ECO:0000318"/>
    <property type="project" value="GO_Central"/>
</dbReference>
<dbReference type="Pfam" id="PF00636">
    <property type="entry name" value="Ribonuclease_3"/>
    <property type="match status" value="1"/>
</dbReference>
<evidence type="ECO:0000259" key="2">
    <source>
        <dbReference type="PROSITE" id="PS50142"/>
    </source>
</evidence>
<gene>
    <name evidence="3" type="ORF">ZOSMA_93G00410</name>
</gene>
<dbReference type="GO" id="GO:0005634">
    <property type="term" value="C:nucleus"/>
    <property type="evidence" value="ECO:0000318"/>
    <property type="project" value="GO_Central"/>
</dbReference>
<evidence type="ECO:0000256" key="1">
    <source>
        <dbReference type="ARBA" id="ARBA00022884"/>
    </source>
</evidence>
<evidence type="ECO:0000313" key="4">
    <source>
        <dbReference type="Proteomes" id="UP000036987"/>
    </source>
</evidence>
<dbReference type="OrthoDB" id="1925749at2759"/>
<dbReference type="GO" id="GO:0004525">
    <property type="term" value="F:ribonuclease III activity"/>
    <property type="evidence" value="ECO:0000318"/>
    <property type="project" value="GO_Central"/>
</dbReference>